<reference evidence="4" key="1">
    <citation type="journal article" date="2013" name="Nature">
        <title>Pan genome of the phytoplankton Emiliania underpins its global distribution.</title>
        <authorList>
            <person name="Read B.A."/>
            <person name="Kegel J."/>
            <person name="Klute M.J."/>
            <person name="Kuo A."/>
            <person name="Lefebvre S.C."/>
            <person name="Maumus F."/>
            <person name="Mayer C."/>
            <person name="Miller J."/>
            <person name="Monier A."/>
            <person name="Salamov A."/>
            <person name="Young J."/>
            <person name="Aguilar M."/>
            <person name="Claverie J.M."/>
            <person name="Frickenhaus S."/>
            <person name="Gonzalez K."/>
            <person name="Herman E.K."/>
            <person name="Lin Y.C."/>
            <person name="Napier J."/>
            <person name="Ogata H."/>
            <person name="Sarno A.F."/>
            <person name="Shmutz J."/>
            <person name="Schroeder D."/>
            <person name="de Vargas C."/>
            <person name="Verret F."/>
            <person name="von Dassow P."/>
            <person name="Valentin K."/>
            <person name="Van de Peer Y."/>
            <person name="Wheeler G."/>
            <person name="Dacks J.B."/>
            <person name="Delwiche C.F."/>
            <person name="Dyhrman S.T."/>
            <person name="Glockner G."/>
            <person name="John U."/>
            <person name="Richards T."/>
            <person name="Worden A.Z."/>
            <person name="Zhang X."/>
            <person name="Grigoriev I.V."/>
            <person name="Allen A.E."/>
            <person name="Bidle K."/>
            <person name="Borodovsky M."/>
            <person name="Bowler C."/>
            <person name="Brownlee C."/>
            <person name="Cock J.M."/>
            <person name="Elias M."/>
            <person name="Gladyshev V.N."/>
            <person name="Groth M."/>
            <person name="Guda C."/>
            <person name="Hadaegh A."/>
            <person name="Iglesias-Rodriguez M.D."/>
            <person name="Jenkins J."/>
            <person name="Jones B.M."/>
            <person name="Lawson T."/>
            <person name="Leese F."/>
            <person name="Lindquist E."/>
            <person name="Lobanov A."/>
            <person name="Lomsadze A."/>
            <person name="Malik S.B."/>
            <person name="Marsh M.E."/>
            <person name="Mackinder L."/>
            <person name="Mock T."/>
            <person name="Mueller-Roeber B."/>
            <person name="Pagarete A."/>
            <person name="Parker M."/>
            <person name="Probert I."/>
            <person name="Quesneville H."/>
            <person name="Raines C."/>
            <person name="Rensing S.A."/>
            <person name="Riano-Pachon D.M."/>
            <person name="Richier S."/>
            <person name="Rokitta S."/>
            <person name="Shiraiwa Y."/>
            <person name="Soanes D.M."/>
            <person name="van der Giezen M."/>
            <person name="Wahlund T.M."/>
            <person name="Williams B."/>
            <person name="Wilson W."/>
            <person name="Wolfe G."/>
            <person name="Wurch L.L."/>
        </authorList>
    </citation>
    <scope>NUCLEOTIDE SEQUENCE</scope>
</reference>
<evidence type="ECO:0008006" key="5">
    <source>
        <dbReference type="Google" id="ProtNLM"/>
    </source>
</evidence>
<feature type="region of interest" description="Disordered" evidence="2">
    <location>
        <begin position="33"/>
        <end position="58"/>
    </location>
</feature>
<keyword evidence="1" id="KW-0833">Ubl conjugation pathway</keyword>
<dbReference type="HOGENOM" id="CLU_156193_1_0_1"/>
<evidence type="ECO:0000256" key="1">
    <source>
        <dbReference type="ARBA" id="ARBA00022786"/>
    </source>
</evidence>
<sequence>MIEVICNDRLGKKIRVKCNPDDTVGDLKKLLAAQATRRRPPPTRPARATPAPQTGTRPEKLRIQKWYTVYKDHISLDDYEIHDGMGLELYYN</sequence>
<dbReference type="Proteomes" id="UP000013827">
    <property type="component" value="Unassembled WGS sequence"/>
</dbReference>
<reference evidence="3" key="2">
    <citation type="submission" date="2024-10" db="UniProtKB">
        <authorList>
            <consortium name="EnsemblProtists"/>
        </authorList>
    </citation>
    <scope>IDENTIFICATION</scope>
</reference>
<dbReference type="Gene3D" id="3.10.20.90">
    <property type="entry name" value="Phosphatidylinositol 3-kinase Catalytic Subunit, Chain A, domain 1"/>
    <property type="match status" value="2"/>
</dbReference>
<evidence type="ECO:0000256" key="2">
    <source>
        <dbReference type="SAM" id="MobiDB-lite"/>
    </source>
</evidence>
<dbReference type="CDD" id="cd01791">
    <property type="entry name" value="Ubl_UBL5"/>
    <property type="match status" value="1"/>
</dbReference>
<name>A0A0D3K2R8_EMIH1</name>
<feature type="compositionally biased region" description="Low complexity" evidence="2">
    <location>
        <begin position="45"/>
        <end position="56"/>
    </location>
</feature>
<protein>
    <recommendedName>
        <fullName evidence="5">Ubiquitin-like domain-containing protein</fullName>
    </recommendedName>
</protein>
<dbReference type="PaxDb" id="2903-EOD30053"/>
<dbReference type="InterPro" id="IPR039732">
    <property type="entry name" value="Hub1/Ubl5"/>
</dbReference>
<evidence type="ECO:0000313" key="4">
    <source>
        <dbReference type="Proteomes" id="UP000013827"/>
    </source>
</evidence>
<dbReference type="STRING" id="2903.R1D3Y9"/>
<dbReference type="OMA" id="GMSLEMQ"/>
<dbReference type="KEGG" id="ehx:EMIHUDRAFT_63906"/>
<evidence type="ECO:0000313" key="3">
    <source>
        <dbReference type="EnsemblProtists" id="EOD30053"/>
    </source>
</evidence>
<dbReference type="eggNOG" id="KOG3493">
    <property type="taxonomic scope" value="Eukaryota"/>
</dbReference>
<accession>A0A0D3K2R8</accession>
<dbReference type="PANTHER" id="PTHR13042">
    <property type="entry name" value="UBIQUITIN-LIKE PROTEIN 5"/>
    <property type="match status" value="1"/>
</dbReference>
<dbReference type="RefSeq" id="XP_005782482.1">
    <property type="nucleotide sequence ID" value="XM_005782425.1"/>
</dbReference>
<dbReference type="AlphaFoldDB" id="A0A0D3K2R8"/>
<organism evidence="3 4">
    <name type="scientific">Emiliania huxleyi (strain CCMP1516)</name>
    <dbReference type="NCBI Taxonomy" id="280463"/>
    <lineage>
        <taxon>Eukaryota</taxon>
        <taxon>Haptista</taxon>
        <taxon>Haptophyta</taxon>
        <taxon>Prymnesiophyceae</taxon>
        <taxon>Isochrysidales</taxon>
        <taxon>Noelaerhabdaceae</taxon>
        <taxon>Emiliania</taxon>
    </lineage>
</organism>
<keyword evidence="4" id="KW-1185">Reference proteome</keyword>
<dbReference type="SUPFAM" id="SSF54236">
    <property type="entry name" value="Ubiquitin-like"/>
    <property type="match status" value="1"/>
</dbReference>
<dbReference type="InterPro" id="IPR029071">
    <property type="entry name" value="Ubiquitin-like_domsf"/>
</dbReference>
<dbReference type="EnsemblProtists" id="EOD30053">
    <property type="protein sequence ID" value="EOD30053"/>
    <property type="gene ID" value="EMIHUDRAFT_63906"/>
</dbReference>
<proteinExistence type="predicted"/>
<dbReference type="GeneID" id="17275327"/>